<reference evidence="1" key="1">
    <citation type="submission" date="2021-11" db="EMBL/GenBank/DDBJ databases">
        <title>Genome sequence of Xylella taiwanensis PLS432.</title>
        <authorList>
            <person name="Weng L.-W."/>
            <person name="Su C.-C."/>
            <person name="Tsai C.-W."/>
            <person name="Kuo C.-H."/>
        </authorList>
    </citation>
    <scope>NUCLEOTIDE SEQUENCE</scope>
    <source>
        <strain evidence="1">PLS432</strain>
    </source>
</reference>
<comment type="caution">
    <text evidence="1">The sequence shown here is derived from an EMBL/GenBank/DDBJ whole genome shotgun (WGS) entry which is preliminary data.</text>
</comment>
<name>A0ABS8TSN3_9GAMM</name>
<proteinExistence type="predicted"/>
<evidence type="ECO:0000313" key="1">
    <source>
        <dbReference type="EMBL" id="MCD8472084.1"/>
    </source>
</evidence>
<sequence>MRCFVPYRHPALRQRCPGRVSTDHVEAYFTQLDEIGPCSGRCGGHAAKF</sequence>
<dbReference type="EMBL" id="JAJPPU010000001">
    <property type="protein sequence ID" value="MCD8472084.1"/>
    <property type="molecule type" value="Genomic_DNA"/>
</dbReference>
<dbReference type="GeneID" id="68902016"/>
<protein>
    <submittedName>
        <fullName evidence="1">Uncharacterized protein</fullName>
    </submittedName>
</protein>
<gene>
    <name evidence="1" type="ORF">LPH55_01015</name>
</gene>
<dbReference type="RefSeq" id="WP_216651940.1">
    <property type="nucleotide sequence ID" value="NZ_CP053627.1"/>
</dbReference>
<accession>A0ABS8TSN3</accession>
<dbReference type="Proteomes" id="UP001430701">
    <property type="component" value="Unassembled WGS sequence"/>
</dbReference>
<keyword evidence="2" id="KW-1185">Reference proteome</keyword>
<evidence type="ECO:0000313" key="2">
    <source>
        <dbReference type="Proteomes" id="UP001430701"/>
    </source>
</evidence>
<organism evidence="1 2">
    <name type="scientific">Xylella taiwanensis</name>
    <dbReference type="NCBI Taxonomy" id="1444770"/>
    <lineage>
        <taxon>Bacteria</taxon>
        <taxon>Pseudomonadati</taxon>
        <taxon>Pseudomonadota</taxon>
        <taxon>Gammaproteobacteria</taxon>
        <taxon>Lysobacterales</taxon>
        <taxon>Lysobacteraceae</taxon>
        <taxon>Xylella</taxon>
    </lineage>
</organism>